<dbReference type="AlphaFoldDB" id="A0A9N8EVK2"/>
<feature type="compositionally biased region" description="Polar residues" evidence="1">
    <location>
        <begin position="280"/>
        <end position="294"/>
    </location>
</feature>
<comment type="caution">
    <text evidence="3">The sequence shown here is derived from an EMBL/GenBank/DDBJ whole genome shotgun (WGS) entry which is preliminary data.</text>
</comment>
<evidence type="ECO:0000256" key="2">
    <source>
        <dbReference type="SAM" id="Phobius"/>
    </source>
</evidence>
<feature type="compositionally biased region" description="Low complexity" evidence="1">
    <location>
        <begin position="517"/>
        <end position="547"/>
    </location>
</feature>
<accession>A0A9N8EVK2</accession>
<dbReference type="OrthoDB" id="49436at2759"/>
<feature type="compositionally biased region" description="Low complexity" evidence="1">
    <location>
        <begin position="81"/>
        <end position="126"/>
    </location>
</feature>
<feature type="region of interest" description="Disordered" evidence="1">
    <location>
        <begin position="1"/>
        <end position="45"/>
    </location>
</feature>
<keyword evidence="2" id="KW-0812">Transmembrane</keyword>
<feature type="compositionally biased region" description="Polar residues" evidence="1">
    <location>
        <begin position="494"/>
        <end position="503"/>
    </location>
</feature>
<reference evidence="3" key="1">
    <citation type="submission" date="2020-06" db="EMBL/GenBank/DDBJ databases">
        <authorList>
            <consortium name="Plant Systems Biology data submission"/>
        </authorList>
    </citation>
    <scope>NUCLEOTIDE SEQUENCE</scope>
    <source>
        <strain evidence="3">D6</strain>
    </source>
</reference>
<feature type="compositionally biased region" description="Low complexity" evidence="1">
    <location>
        <begin position="310"/>
        <end position="320"/>
    </location>
</feature>
<feature type="compositionally biased region" description="Polar residues" evidence="1">
    <location>
        <begin position="881"/>
        <end position="906"/>
    </location>
</feature>
<feature type="compositionally biased region" description="Polar residues" evidence="1">
    <location>
        <begin position="436"/>
        <end position="452"/>
    </location>
</feature>
<gene>
    <name evidence="3" type="ORF">SEMRO_1737_G294490.1</name>
</gene>
<evidence type="ECO:0000256" key="1">
    <source>
        <dbReference type="SAM" id="MobiDB-lite"/>
    </source>
</evidence>
<feature type="transmembrane region" description="Helical" evidence="2">
    <location>
        <begin position="801"/>
        <end position="823"/>
    </location>
</feature>
<organism evidence="3 4">
    <name type="scientific">Seminavis robusta</name>
    <dbReference type="NCBI Taxonomy" id="568900"/>
    <lineage>
        <taxon>Eukaryota</taxon>
        <taxon>Sar</taxon>
        <taxon>Stramenopiles</taxon>
        <taxon>Ochrophyta</taxon>
        <taxon>Bacillariophyta</taxon>
        <taxon>Bacillariophyceae</taxon>
        <taxon>Bacillariophycidae</taxon>
        <taxon>Naviculales</taxon>
        <taxon>Naviculaceae</taxon>
        <taxon>Seminavis</taxon>
    </lineage>
</organism>
<feature type="compositionally biased region" description="Polar residues" evidence="1">
    <location>
        <begin position="142"/>
        <end position="159"/>
    </location>
</feature>
<feature type="compositionally biased region" description="Low complexity" evidence="1">
    <location>
        <begin position="375"/>
        <end position="389"/>
    </location>
</feature>
<feature type="region of interest" description="Disordered" evidence="1">
    <location>
        <begin position="60"/>
        <end position="553"/>
    </location>
</feature>
<name>A0A9N8EVK2_9STRA</name>
<feature type="compositionally biased region" description="Basic and acidic residues" evidence="1">
    <location>
        <begin position="18"/>
        <end position="27"/>
    </location>
</feature>
<feature type="compositionally biased region" description="Polar residues" evidence="1">
    <location>
        <begin position="193"/>
        <end position="268"/>
    </location>
</feature>
<protein>
    <submittedName>
        <fullName evidence="3">Laminin G sub domain 2</fullName>
    </submittedName>
</protein>
<keyword evidence="4" id="KW-1185">Reference proteome</keyword>
<keyword evidence="2" id="KW-0472">Membrane</keyword>
<evidence type="ECO:0000313" key="4">
    <source>
        <dbReference type="Proteomes" id="UP001153069"/>
    </source>
</evidence>
<proteinExistence type="predicted"/>
<feature type="compositionally biased region" description="Low complexity" evidence="1">
    <location>
        <begin position="343"/>
        <end position="356"/>
    </location>
</feature>
<sequence>MAMVQQGIAPISPPTDISHQDQGKEQDNLPMRQLQQEDCENSSRRHCVYPEELDVYSQPVATGVPSVEPSRVPTKAPTEIPTGAPTVTPSATPSVKPTVTPTTKPTGAPTAAPTAKPTGAPTVAPTMFTTADANAKPPASDPQANPTPDTTTEAPTSIPTKIPTAEPTRDPTKLPTKSPSQAPTPTPTKQPTNEPSKAPSANPTDRNTNEPTKIPTDNPTENTSEPTKNPSAIPTKNPSATPTNLPSAVPTKSPSVKPTTMTPTNSVPTLRPSEKPVTEESISAPSVPQSTRSPRPNEASYEFTLSLVPTGTEEGTTAAGSTPIPTKNPTSHPTKDSINQDVTKTTPTITPTFATKQPHQTSMPTVKPTLGTIDKTTPSPTSKRPTLRPSNPPTVRPTSHPIPRPTIVPTEVPSTTGAGTDVPTLVSSTTGTSTGIPTRNPTYSATGNPTSADSEESVNGVPTVAPTGSESTQEPTGTGATASPTLVPTRKTLRPTQVSTSNADPMPNQFAPPTPGPDATTNPTATATTTTTVQPSSSSPGASGSAQCESDSEGNFGLTIPLYSDAETSTGSNVHLVEYRYQVETTPKFEITEDDLNSGILRSMEKAISDLLVTSFFPASAGFLCNKEASTTGNMSSAAEVSLSKAAHFHRVLVGGGDTATQWGNKTSNVVVGLAADPPDLVAAGIEGVSCPFPLHIAISEEDLGVPACYVIDGELSIFMGGNIESAGDLSWVDNMVQQELEFAMNTGELDDVDPAISFVRYIPSETGLNDTDTGSGTSPGDVVFIEEEPVDVTLSSTPSWSWIIAGFGFVGIALVLVFITVYQRRQNIEGNDFESTRNSHRGAFPVVEIVDENSEFDNDEIYKDDEEDENSILETHQPASWRQVTNRSQTSEEYSHLEINSTDPNQPVVKPVLDEEAETFINNV</sequence>
<dbReference type="Proteomes" id="UP001153069">
    <property type="component" value="Unassembled WGS sequence"/>
</dbReference>
<dbReference type="EMBL" id="CAICTM010001735">
    <property type="protein sequence ID" value="CAB9525854.1"/>
    <property type="molecule type" value="Genomic_DNA"/>
</dbReference>
<feature type="compositionally biased region" description="Polar residues" evidence="1">
    <location>
        <begin position="466"/>
        <end position="486"/>
    </location>
</feature>
<feature type="compositionally biased region" description="Pro residues" evidence="1">
    <location>
        <begin position="390"/>
        <end position="406"/>
    </location>
</feature>
<evidence type="ECO:0000313" key="3">
    <source>
        <dbReference type="EMBL" id="CAB9525854.1"/>
    </source>
</evidence>
<feature type="compositionally biased region" description="Polar residues" evidence="1">
    <location>
        <begin position="323"/>
        <end position="342"/>
    </location>
</feature>
<feature type="region of interest" description="Disordered" evidence="1">
    <location>
        <begin position="881"/>
        <end position="909"/>
    </location>
</feature>
<keyword evidence="2" id="KW-1133">Transmembrane helix</keyword>